<dbReference type="AlphaFoldDB" id="A0A828RMV4"/>
<accession>A0A828RMV4</accession>
<feature type="transmembrane region" description="Helical" evidence="1">
    <location>
        <begin position="20"/>
        <end position="42"/>
    </location>
</feature>
<evidence type="ECO:0000313" key="3">
    <source>
        <dbReference type="Proteomes" id="UP000004335"/>
    </source>
</evidence>
<dbReference type="EMBL" id="ACGX02000003">
    <property type="protein sequence ID" value="EGC15951.1"/>
    <property type="molecule type" value="Genomic_DNA"/>
</dbReference>
<evidence type="ECO:0000256" key="1">
    <source>
        <dbReference type="SAM" id="Phobius"/>
    </source>
</evidence>
<dbReference type="Proteomes" id="UP000004335">
    <property type="component" value="Unassembled WGS sequence"/>
</dbReference>
<organism evidence="2 3">
    <name type="scientific">Limosilactobacillus reuteri MM4-1A</name>
    <dbReference type="NCBI Taxonomy" id="548485"/>
    <lineage>
        <taxon>Bacteria</taxon>
        <taxon>Bacillati</taxon>
        <taxon>Bacillota</taxon>
        <taxon>Bacilli</taxon>
        <taxon>Lactobacillales</taxon>
        <taxon>Lactobacillaceae</taxon>
        <taxon>Limosilactobacillus</taxon>
    </lineage>
</organism>
<keyword evidence="1" id="KW-0812">Transmembrane</keyword>
<name>A0A828RMV4_LIMRT</name>
<gene>
    <name evidence="2" type="ORF">HMPREF0536_10131</name>
</gene>
<evidence type="ECO:0000313" key="2">
    <source>
        <dbReference type="EMBL" id="EGC15951.1"/>
    </source>
</evidence>
<sequence>MEEVILGIFGTIFFIRGVLFHALQVFTTGILSILLGIGFAFLRKKHNLLLGRV</sequence>
<reference evidence="2 3" key="1">
    <citation type="submission" date="2011-01" db="EMBL/GenBank/DDBJ databases">
        <authorList>
            <person name="Muzny D."/>
            <person name="Qin X."/>
            <person name="Buhay C."/>
            <person name="Dugan-Rocha S."/>
            <person name="Ding Y."/>
            <person name="Chen G."/>
            <person name="Hawes A."/>
            <person name="Holder M."/>
            <person name="Jhangiani S."/>
            <person name="Johnson A."/>
            <person name="Khan Z."/>
            <person name="Li Z."/>
            <person name="Liu W."/>
            <person name="Liu X."/>
            <person name="Perez L."/>
            <person name="Shen H."/>
            <person name="Wang Q."/>
            <person name="Watt J."/>
            <person name="Xi L."/>
            <person name="Xin Y."/>
            <person name="Zhou J."/>
            <person name="Deng J."/>
            <person name="Jiang H."/>
            <person name="Liu Y."/>
            <person name="Qu J."/>
            <person name="Song X.-Z."/>
            <person name="Zhang L."/>
            <person name="Villasana D."/>
            <person name="Johnson A."/>
            <person name="Liu J."/>
            <person name="Liyanage D."/>
            <person name="Lorensuhewa L."/>
            <person name="Robinson T."/>
            <person name="Song A."/>
            <person name="Song B.-B."/>
            <person name="Dinh H."/>
            <person name="Thornton R."/>
            <person name="Coyle M."/>
            <person name="Francisco L."/>
            <person name="Jackson L."/>
            <person name="Javaid M."/>
            <person name="Korchina V."/>
            <person name="Kovar C."/>
            <person name="Mata R."/>
            <person name="Mathew T."/>
            <person name="Ngo R."/>
            <person name="Nguyen L."/>
            <person name="Nguyen N."/>
            <person name="Okwuonu G."/>
            <person name="Ongeri F."/>
            <person name="Pham C."/>
            <person name="Simmons D."/>
            <person name="Wilczek-Boney K."/>
            <person name="Hale W."/>
            <person name="Jakkamsetti A."/>
            <person name="Pham P."/>
            <person name="Ruth R."/>
            <person name="San Lucas F."/>
            <person name="Warren J."/>
            <person name="Zhang J."/>
            <person name="Zhao Z."/>
            <person name="Zhou C."/>
            <person name="Zhu D."/>
            <person name="Lee S."/>
            <person name="Bess C."/>
            <person name="Blankenburg K."/>
            <person name="Forbes L."/>
            <person name="Fu Q."/>
            <person name="Gubbala S."/>
            <person name="Hirani K."/>
            <person name="Jayaseelan J.C."/>
            <person name="Lara F."/>
            <person name="Munidasa M."/>
            <person name="Palculict T."/>
            <person name="Patil S."/>
            <person name="Pu L.-L."/>
            <person name="Saada N."/>
            <person name="Tang L."/>
            <person name="Weissenberger G."/>
            <person name="Zhu Y."/>
            <person name="Hemphill L."/>
            <person name="Shang Y."/>
            <person name="Youmans B."/>
            <person name="Ayvaz T."/>
            <person name="Ross M."/>
            <person name="Santibanez J."/>
            <person name="Aqrawi P."/>
            <person name="Gross S."/>
            <person name="Joshi V."/>
            <person name="Fowler G."/>
            <person name="Nazareth L."/>
            <person name="Reid J."/>
            <person name="Worley K."/>
            <person name="Petrosino J."/>
            <person name="Highlander S."/>
            <person name="Gibbs R."/>
        </authorList>
    </citation>
    <scope>NUCLEOTIDE SEQUENCE [LARGE SCALE GENOMIC DNA]</scope>
    <source>
        <strain evidence="2 3">MM4-1A</strain>
    </source>
</reference>
<comment type="caution">
    <text evidence="2">The sequence shown here is derived from an EMBL/GenBank/DDBJ whole genome shotgun (WGS) entry which is preliminary data.</text>
</comment>
<proteinExistence type="predicted"/>
<keyword evidence="1" id="KW-0472">Membrane</keyword>
<protein>
    <submittedName>
        <fullName evidence="2">Uncharacterized protein</fullName>
    </submittedName>
</protein>
<keyword evidence="1" id="KW-1133">Transmembrane helix</keyword>